<dbReference type="AlphaFoldDB" id="A0A7W4IES0"/>
<name>A0A7W4IES0_9PROT</name>
<organism evidence="2 3">
    <name type="scientific">Gluconacetobacter sacchari</name>
    <dbReference type="NCBI Taxonomy" id="92759"/>
    <lineage>
        <taxon>Bacteria</taxon>
        <taxon>Pseudomonadati</taxon>
        <taxon>Pseudomonadota</taxon>
        <taxon>Alphaproteobacteria</taxon>
        <taxon>Acetobacterales</taxon>
        <taxon>Acetobacteraceae</taxon>
        <taxon>Gluconacetobacter</taxon>
    </lineage>
</organism>
<dbReference type="EMBL" id="JABEQJ010000022">
    <property type="protein sequence ID" value="MBB2161566.1"/>
    <property type="molecule type" value="Genomic_DNA"/>
</dbReference>
<proteinExistence type="predicted"/>
<feature type="region of interest" description="Disordered" evidence="1">
    <location>
        <begin position="1"/>
        <end position="35"/>
    </location>
</feature>
<dbReference type="RefSeq" id="WP_182998397.1">
    <property type="nucleotide sequence ID" value="NZ_JABEQJ010000022.1"/>
</dbReference>
<evidence type="ECO:0000256" key="1">
    <source>
        <dbReference type="SAM" id="MobiDB-lite"/>
    </source>
</evidence>
<dbReference type="Proteomes" id="UP000589085">
    <property type="component" value="Unassembled WGS sequence"/>
</dbReference>
<evidence type="ECO:0000313" key="2">
    <source>
        <dbReference type="EMBL" id="MBB2161566.1"/>
    </source>
</evidence>
<protein>
    <submittedName>
        <fullName evidence="2">Uncharacterized protein</fullName>
    </submittedName>
</protein>
<gene>
    <name evidence="2" type="ORF">HLH48_15535</name>
</gene>
<sequence length="229" mass="25032">MSDATTTMAAALGSAQERKAKKSAQAPSKTARDREFQAAIQRNRENNVITLEGVRLMTPNATLAGNFERLLGIAVADYDETFGAGYNATMDEMKAMATVLAYEWRGETEYRNLEMHMQRVVGARIASAHGAARFYQSKAAVSRELNSALRNPDRDEDRMGVDGQENRAQNARLFAAQAGARAYALLALAEGAAKAYAEFLGSEWQPYSPRNGRTLDQRANAEALDALGF</sequence>
<reference evidence="2 3" key="1">
    <citation type="submission" date="2020-04" db="EMBL/GenBank/DDBJ databases">
        <title>Description of novel Gluconacetobacter.</title>
        <authorList>
            <person name="Sombolestani A."/>
        </authorList>
    </citation>
    <scope>NUCLEOTIDE SEQUENCE [LARGE SCALE GENOMIC DNA]</scope>
    <source>
        <strain evidence="2 3">LMG 19747</strain>
    </source>
</reference>
<comment type="caution">
    <text evidence="2">The sequence shown here is derived from an EMBL/GenBank/DDBJ whole genome shotgun (WGS) entry which is preliminary data.</text>
</comment>
<accession>A0A7W4IES0</accession>
<evidence type="ECO:0000313" key="3">
    <source>
        <dbReference type="Proteomes" id="UP000589085"/>
    </source>
</evidence>